<dbReference type="SUPFAM" id="SSF47672">
    <property type="entry name" value="Transferrin receptor-like dimerisation domain"/>
    <property type="match status" value="1"/>
</dbReference>
<gene>
    <name evidence="4" type="ORF">N7496_002398</name>
</gene>
<name>A0A9W9SKB1_9EURO</name>
<dbReference type="Proteomes" id="UP001147782">
    <property type="component" value="Unassembled WGS sequence"/>
</dbReference>
<dbReference type="InterPro" id="IPR007484">
    <property type="entry name" value="Peptidase_M28"/>
</dbReference>
<dbReference type="InterPro" id="IPR039373">
    <property type="entry name" value="Peptidase_M28B"/>
</dbReference>
<evidence type="ECO:0000259" key="2">
    <source>
        <dbReference type="Pfam" id="PF04253"/>
    </source>
</evidence>
<dbReference type="SUPFAM" id="SSF53187">
    <property type="entry name" value="Zn-dependent exopeptidases"/>
    <property type="match status" value="1"/>
</dbReference>
<dbReference type="InterPro" id="IPR036757">
    <property type="entry name" value="TFR-like_dimer_dom_sf"/>
</dbReference>
<dbReference type="OrthoDB" id="5841748at2759"/>
<organism evidence="4 5">
    <name type="scientific">Penicillium cataractarum</name>
    <dbReference type="NCBI Taxonomy" id="2100454"/>
    <lineage>
        <taxon>Eukaryota</taxon>
        <taxon>Fungi</taxon>
        <taxon>Dikarya</taxon>
        <taxon>Ascomycota</taxon>
        <taxon>Pezizomycotina</taxon>
        <taxon>Eurotiomycetes</taxon>
        <taxon>Eurotiomycetidae</taxon>
        <taxon>Eurotiales</taxon>
        <taxon>Aspergillaceae</taxon>
        <taxon>Penicillium</taxon>
    </lineage>
</organism>
<dbReference type="AlphaFoldDB" id="A0A9W9SKB1"/>
<dbReference type="Pfam" id="PF04389">
    <property type="entry name" value="Peptidase_M28"/>
    <property type="match status" value="1"/>
</dbReference>
<sequence>MGRPDEHGHHEGRKSPRRWLATGMKAFLSVATVFMIYRQWSNPISKLEFSYAELQDLLLNVPCPHKAREWSSYYTWGSHFPGEGFDQARWTKTRWSEFGLQDIEITQHSVYLPRLKDQRVALLNLNQTHNQVVHEVSLMEDTAPPSSAERPFIPAFFAWSPKGNVTAEYVYANFGLDQDYEELLQRGISVKGKIVIIKLTFNSPLLERLNATASRFNQILSATKAGAIGVLAYTDTQGDEPYTEANGYLPLPDGPARPPSMIQRGTIGLIESSPNDADFRAHLPQIPAVPISYADAAQLLQALNNRGPNASELSERWWGGGLGYRGVQYNVGPSAPGMVINLHCDSEIEVGQVHNVLGTVEGSIKDEIILLGNHRDTWGPGAGDSHSGSSALNEVVRALGTALQQGWKPLRTIVIASWEGEEVGRVGSRSWFQDNMQKANTTIAAYLNVVEAAAGQNFHVQASPLLSRAILAASDRVLSPNQTMSGQTVLDVWGGDVRFGTAGDSILFQGCACLPSSDFGFLAGPGDPVFPYHSLYDTLEYMDKFGDPTWEYHTATAKMWGSLAAHLSETPVLAFNVTDYAIAMKKAANYLESLLSGHDTPTLNSLQEAIDTLFEAAIVHDSKGASLLAETLARPTPPKLQTELQTVNRKYMAFERVFCRDIDRLTRDSNHLFVPSTPYYVHKSGFPTLEKAIQEMNSSFIQIERDLLVERIGRATELLREDGGGIDRVQS</sequence>
<dbReference type="Gene3D" id="3.40.630.10">
    <property type="entry name" value="Zn peptidases"/>
    <property type="match status" value="1"/>
</dbReference>
<evidence type="ECO:0000259" key="3">
    <source>
        <dbReference type="Pfam" id="PF04389"/>
    </source>
</evidence>
<reference evidence="4" key="2">
    <citation type="journal article" date="2023" name="IMA Fungus">
        <title>Comparative genomic study of the Penicillium genus elucidates a diverse pangenome and 15 lateral gene transfer events.</title>
        <authorList>
            <person name="Petersen C."/>
            <person name="Sorensen T."/>
            <person name="Nielsen M.R."/>
            <person name="Sondergaard T.E."/>
            <person name="Sorensen J.L."/>
            <person name="Fitzpatrick D.A."/>
            <person name="Frisvad J.C."/>
            <person name="Nielsen K.L."/>
        </authorList>
    </citation>
    <scope>NUCLEOTIDE SEQUENCE</scope>
    <source>
        <strain evidence="4">IBT 29864</strain>
    </source>
</reference>
<dbReference type="PANTHER" id="PTHR10404">
    <property type="entry name" value="N-ACETYLATED-ALPHA-LINKED ACIDIC DIPEPTIDASE"/>
    <property type="match status" value="1"/>
</dbReference>
<dbReference type="InterPro" id="IPR046450">
    <property type="entry name" value="PA_dom_sf"/>
</dbReference>
<evidence type="ECO:0000313" key="4">
    <source>
        <dbReference type="EMBL" id="KAJ5379970.1"/>
    </source>
</evidence>
<evidence type="ECO:0000256" key="1">
    <source>
        <dbReference type="ARBA" id="ARBA00005634"/>
    </source>
</evidence>
<dbReference type="Gene3D" id="3.50.30.30">
    <property type="match status" value="1"/>
</dbReference>
<dbReference type="EMBL" id="JAPZBS010000002">
    <property type="protein sequence ID" value="KAJ5379970.1"/>
    <property type="molecule type" value="Genomic_DNA"/>
</dbReference>
<protein>
    <submittedName>
        <fullName evidence="4">Uncharacterized protein</fullName>
    </submittedName>
</protein>
<keyword evidence="5" id="KW-1185">Reference proteome</keyword>
<dbReference type="Pfam" id="PF04253">
    <property type="entry name" value="TFR_dimer"/>
    <property type="match status" value="1"/>
</dbReference>
<dbReference type="RefSeq" id="XP_056557541.1">
    <property type="nucleotide sequence ID" value="XM_056695329.1"/>
</dbReference>
<dbReference type="FunFam" id="3.40.630.10:FF:000101">
    <property type="entry name" value="N-acetylated alpha-linked acidic dipeptidase like 1"/>
    <property type="match status" value="1"/>
</dbReference>
<comment type="similarity">
    <text evidence="1">Belongs to the peptidase M28 family. M28B subfamily.</text>
</comment>
<dbReference type="PANTHER" id="PTHR10404:SF46">
    <property type="entry name" value="VACUOLAR PROTEIN SORTING-ASSOCIATED PROTEIN 70"/>
    <property type="match status" value="1"/>
</dbReference>
<evidence type="ECO:0000313" key="5">
    <source>
        <dbReference type="Proteomes" id="UP001147782"/>
    </source>
</evidence>
<dbReference type="GeneID" id="81434506"/>
<dbReference type="GO" id="GO:0004180">
    <property type="term" value="F:carboxypeptidase activity"/>
    <property type="evidence" value="ECO:0007669"/>
    <property type="project" value="TreeGrafter"/>
</dbReference>
<reference evidence="4" key="1">
    <citation type="submission" date="2022-11" db="EMBL/GenBank/DDBJ databases">
        <authorList>
            <person name="Petersen C."/>
        </authorList>
    </citation>
    <scope>NUCLEOTIDE SEQUENCE</scope>
    <source>
        <strain evidence="4">IBT 29864</strain>
    </source>
</reference>
<dbReference type="SUPFAM" id="SSF52025">
    <property type="entry name" value="PA domain"/>
    <property type="match status" value="1"/>
</dbReference>
<feature type="domain" description="Transferrin receptor-like dimerisation" evidence="2">
    <location>
        <begin position="603"/>
        <end position="719"/>
    </location>
</feature>
<feature type="domain" description="Peptidase M28" evidence="3">
    <location>
        <begin position="355"/>
        <end position="544"/>
    </location>
</feature>
<accession>A0A9W9SKB1</accession>
<dbReference type="InterPro" id="IPR007365">
    <property type="entry name" value="TFR-like_dimer_dom"/>
</dbReference>
<proteinExistence type="inferred from homology"/>
<dbReference type="Gene3D" id="1.20.930.40">
    <property type="entry name" value="Transferrin receptor-like, dimerisation domain"/>
    <property type="match status" value="1"/>
</dbReference>
<comment type="caution">
    <text evidence="4">The sequence shown here is derived from an EMBL/GenBank/DDBJ whole genome shotgun (WGS) entry which is preliminary data.</text>
</comment>